<evidence type="ECO:0000313" key="1">
    <source>
        <dbReference type="EMBL" id="AYE35672.1"/>
    </source>
</evidence>
<name>A0A9N7PMU9_CLOSE</name>
<protein>
    <submittedName>
        <fullName evidence="1">Uncharacterized protein</fullName>
    </submittedName>
</protein>
<dbReference type="RefSeq" id="WP_066678567.1">
    <property type="nucleotide sequence ID" value="NZ_CABMIZ010000046.1"/>
</dbReference>
<dbReference type="GeneID" id="303562040"/>
<proteinExistence type="predicted"/>
<evidence type="ECO:0000313" key="2">
    <source>
        <dbReference type="EMBL" id="USS02282.1"/>
    </source>
</evidence>
<evidence type="ECO:0000313" key="4">
    <source>
        <dbReference type="Proteomes" id="UP001055437"/>
    </source>
</evidence>
<keyword evidence="4" id="KW-1185">Reference proteome</keyword>
<gene>
    <name evidence="1" type="ORF">CP523_15220</name>
    <name evidence="2" type="ORF">NH397_07680</name>
</gene>
<dbReference type="OrthoDB" id="9976008at2"/>
<reference evidence="2" key="2">
    <citation type="submission" date="2022-06" db="EMBL/GenBank/DDBJ databases">
        <authorList>
            <person name="Holder M.E."/>
            <person name="Ajami N.J."/>
            <person name="Petrosino J.F."/>
        </authorList>
    </citation>
    <scope>NUCLEOTIDE SEQUENCE</scope>
    <source>
        <strain evidence="2">RMA 8861</strain>
    </source>
</reference>
<dbReference type="Proteomes" id="UP001055437">
    <property type="component" value="Chromosome"/>
</dbReference>
<dbReference type="KEGG" id="csep:CP523_15220"/>
<accession>A0A9N7PMU9</accession>
<reference evidence="1 3" key="1">
    <citation type="submission" date="2017-09" db="EMBL/GenBank/DDBJ databases">
        <authorList>
            <person name="Thomas P."/>
            <person name="Seyboldt C."/>
        </authorList>
    </citation>
    <scope>NUCLEOTIDE SEQUENCE [LARGE SCALE GENOMIC DNA]</scope>
    <source>
        <strain evidence="1 3">DSM 7534</strain>
    </source>
</reference>
<dbReference type="AlphaFoldDB" id="A0A9N7PMU9"/>
<dbReference type="EMBL" id="CP099799">
    <property type="protein sequence ID" value="USS02282.1"/>
    <property type="molecule type" value="Genomic_DNA"/>
</dbReference>
<evidence type="ECO:0000313" key="3">
    <source>
        <dbReference type="Proteomes" id="UP000280586"/>
    </source>
</evidence>
<dbReference type="Proteomes" id="UP000280586">
    <property type="component" value="Chromosome"/>
</dbReference>
<organism evidence="1 3">
    <name type="scientific">Clostridium septicum</name>
    <dbReference type="NCBI Taxonomy" id="1504"/>
    <lineage>
        <taxon>Bacteria</taxon>
        <taxon>Bacillati</taxon>
        <taxon>Bacillota</taxon>
        <taxon>Clostridia</taxon>
        <taxon>Eubacteriales</taxon>
        <taxon>Clostridiaceae</taxon>
        <taxon>Clostridium</taxon>
    </lineage>
</organism>
<sequence>MNNEKIEVISKGILEDDNLIEEEKEIALKILKDLEGTLVIRATSILKFCLKAIQYSKIKKSKVTSKEVPI</sequence>
<dbReference type="EMBL" id="CP023671">
    <property type="protein sequence ID" value="AYE35672.1"/>
    <property type="molecule type" value="Genomic_DNA"/>
</dbReference>